<evidence type="ECO:0000259" key="11">
    <source>
        <dbReference type="PROSITE" id="PS51888"/>
    </source>
</evidence>
<evidence type="ECO:0000256" key="1">
    <source>
        <dbReference type="ARBA" id="ARBA00022670"/>
    </source>
</evidence>
<evidence type="ECO:0000256" key="9">
    <source>
        <dbReference type="SAM" id="Phobius"/>
    </source>
</evidence>
<dbReference type="SUPFAM" id="SSF50494">
    <property type="entry name" value="Trypsin-like serine proteases"/>
    <property type="match status" value="1"/>
</dbReference>
<gene>
    <name evidence="12" type="ORF">Zmor_019299</name>
</gene>
<dbReference type="PRINTS" id="PR00722">
    <property type="entry name" value="CHYMOTRYPSIN"/>
</dbReference>
<keyword evidence="9" id="KW-0812">Transmembrane</keyword>
<dbReference type="Gene3D" id="2.40.10.10">
    <property type="entry name" value="Trypsin-like serine proteases"/>
    <property type="match status" value="2"/>
</dbReference>
<proteinExistence type="inferred from homology"/>
<dbReference type="CDD" id="cd00190">
    <property type="entry name" value="Tryp_SPc"/>
    <property type="match status" value="1"/>
</dbReference>
<dbReference type="GO" id="GO:0004252">
    <property type="term" value="F:serine-type endopeptidase activity"/>
    <property type="evidence" value="ECO:0007669"/>
    <property type="project" value="UniProtKB-UniRule"/>
</dbReference>
<dbReference type="InterPro" id="IPR038565">
    <property type="entry name" value="CLIP_sf"/>
</dbReference>
<dbReference type="Pfam" id="PF12032">
    <property type="entry name" value="CLIP"/>
    <property type="match status" value="1"/>
</dbReference>
<dbReference type="InterPro" id="IPR022700">
    <property type="entry name" value="CLIP"/>
</dbReference>
<keyword evidence="1 8" id="KW-0645">Protease</keyword>
<evidence type="ECO:0000256" key="6">
    <source>
        <dbReference type="ARBA" id="ARBA00023180"/>
    </source>
</evidence>
<dbReference type="FunFam" id="2.40.10.10:FF:000028">
    <property type="entry name" value="Serine protease easter"/>
    <property type="match status" value="1"/>
</dbReference>
<dbReference type="EC" id="3.4.21.-" evidence="8"/>
<evidence type="ECO:0000256" key="2">
    <source>
        <dbReference type="ARBA" id="ARBA00022729"/>
    </source>
</evidence>
<evidence type="ECO:0000256" key="8">
    <source>
        <dbReference type="RuleBase" id="RU366078"/>
    </source>
</evidence>
<protein>
    <recommendedName>
        <fullName evidence="8">CLIP domain-containing serine protease</fullName>
        <ecNumber evidence="8">3.4.21.-</ecNumber>
    </recommendedName>
</protein>
<evidence type="ECO:0000313" key="13">
    <source>
        <dbReference type="Proteomes" id="UP001168821"/>
    </source>
</evidence>
<dbReference type="SMART" id="SM00020">
    <property type="entry name" value="Tryp_SPc"/>
    <property type="match status" value="1"/>
</dbReference>
<dbReference type="InterPro" id="IPR001254">
    <property type="entry name" value="Trypsin_dom"/>
</dbReference>
<dbReference type="GO" id="GO:0005576">
    <property type="term" value="C:extracellular region"/>
    <property type="evidence" value="ECO:0007669"/>
    <property type="project" value="UniProtKB-SubCell"/>
</dbReference>
<evidence type="ECO:0000256" key="3">
    <source>
        <dbReference type="ARBA" id="ARBA00022801"/>
    </source>
</evidence>
<keyword evidence="2" id="KW-0732">Signal</keyword>
<dbReference type="EMBL" id="JALNTZ010000006">
    <property type="protein sequence ID" value="KAJ3647420.1"/>
    <property type="molecule type" value="Genomic_DNA"/>
</dbReference>
<reference evidence="12" key="1">
    <citation type="journal article" date="2023" name="G3 (Bethesda)">
        <title>Whole genome assemblies of Zophobas morio and Tenebrio molitor.</title>
        <authorList>
            <person name="Kaur S."/>
            <person name="Stinson S.A."/>
            <person name="diCenzo G.C."/>
        </authorList>
    </citation>
    <scope>NUCLEOTIDE SEQUENCE</scope>
    <source>
        <strain evidence="12">QUZm001</strain>
    </source>
</reference>
<dbReference type="PANTHER" id="PTHR24256">
    <property type="entry name" value="TRYPTASE-RELATED"/>
    <property type="match status" value="1"/>
</dbReference>
<dbReference type="InterPro" id="IPR001314">
    <property type="entry name" value="Peptidase_S1A"/>
</dbReference>
<dbReference type="GO" id="GO:0006508">
    <property type="term" value="P:proteolysis"/>
    <property type="evidence" value="ECO:0007669"/>
    <property type="project" value="UniProtKB-KW"/>
</dbReference>
<comment type="similarity">
    <text evidence="7 8">Belongs to the peptidase S1 family. CLIP subfamily.</text>
</comment>
<keyword evidence="6" id="KW-0325">Glycoprotein</keyword>
<feature type="domain" description="Peptidase S1" evidence="10">
    <location>
        <begin position="152"/>
        <end position="409"/>
    </location>
</feature>
<evidence type="ECO:0000256" key="4">
    <source>
        <dbReference type="ARBA" id="ARBA00022825"/>
    </source>
</evidence>
<dbReference type="PROSITE" id="PS50240">
    <property type="entry name" value="TRYPSIN_DOM"/>
    <property type="match status" value="1"/>
</dbReference>
<keyword evidence="9" id="KW-0472">Membrane</keyword>
<comment type="subcellular location">
    <subcellularLocation>
        <location evidence="8">Secreted</location>
    </subcellularLocation>
</comment>
<keyword evidence="8" id="KW-0964">Secreted</keyword>
<dbReference type="InterPro" id="IPR043504">
    <property type="entry name" value="Peptidase_S1_PA_chymotrypsin"/>
</dbReference>
<evidence type="ECO:0000256" key="7">
    <source>
        <dbReference type="ARBA" id="ARBA00024195"/>
    </source>
</evidence>
<dbReference type="PROSITE" id="PS51888">
    <property type="entry name" value="CLIP"/>
    <property type="match status" value="1"/>
</dbReference>
<feature type="domain" description="Clip" evidence="11">
    <location>
        <begin position="57"/>
        <end position="110"/>
    </location>
</feature>
<evidence type="ECO:0000256" key="5">
    <source>
        <dbReference type="ARBA" id="ARBA00023157"/>
    </source>
</evidence>
<evidence type="ECO:0000259" key="10">
    <source>
        <dbReference type="PROSITE" id="PS50240"/>
    </source>
</evidence>
<evidence type="ECO:0000313" key="12">
    <source>
        <dbReference type="EMBL" id="KAJ3647420.1"/>
    </source>
</evidence>
<comment type="caution">
    <text evidence="12">The sequence shown here is derived from an EMBL/GenBank/DDBJ whole genome shotgun (WGS) entry which is preliminary data.</text>
</comment>
<keyword evidence="3 8" id="KW-0378">Hydrolase</keyword>
<dbReference type="InterPro" id="IPR051487">
    <property type="entry name" value="Ser/Thr_Proteases_Immune/Dev"/>
</dbReference>
<keyword evidence="4 8" id="KW-0720">Serine protease</keyword>
<dbReference type="SMART" id="SM00680">
    <property type="entry name" value="CLIP"/>
    <property type="match status" value="1"/>
</dbReference>
<sequence>MFLPQTHEHLEPVTVTALLRLPLTLYSSFVLDAYRQNMFLLVFLLFGIVVGATGVTPCKTPDGLNGDCKLANECEPLLKRLSRRPLASSDILYLKNSTCGFVGASPKACCPFGSSTNNKTGPIEPDSFDFAAATSNLLPTTDECGLYNPYRTFGREHPDLYEFPWMVLLEYNISESQRGFYCGGALISTRYVLTAANCIEVAKKRKWSVVSVRLGEYDIDTDPDCVDYGFGEECADKSIDREVEKVVVHENYKLPGHHDDIALVRLKKEVEFSDFVQPLCLPMTTQELTRSYVGKKLFVAGWTITGIKGPPKIKLKDQILVRNSSECSVKLTGIATVTENQLCASGEEGQMWCKGNGGSALMAIGTDKIRKITRWYAIGVSSFGMAGSCTLEVYTRVSKYVEWVVAHLEP</sequence>
<dbReference type="InterPro" id="IPR009003">
    <property type="entry name" value="Peptidase_S1_PA"/>
</dbReference>
<dbReference type="AlphaFoldDB" id="A0AA38M8E8"/>
<comment type="domain">
    <text evidence="8">The clip domain consists of 35-55 residues which are 'knitted' together usually by 3 conserved disulfide bonds forming a clip-like compact structure.</text>
</comment>
<accession>A0AA38M8E8</accession>
<feature type="transmembrane region" description="Helical" evidence="9">
    <location>
        <begin position="38"/>
        <end position="55"/>
    </location>
</feature>
<dbReference type="Pfam" id="PF00089">
    <property type="entry name" value="Trypsin"/>
    <property type="match status" value="1"/>
</dbReference>
<name>A0AA38M8E8_9CUCU</name>
<organism evidence="12 13">
    <name type="scientific">Zophobas morio</name>
    <dbReference type="NCBI Taxonomy" id="2755281"/>
    <lineage>
        <taxon>Eukaryota</taxon>
        <taxon>Metazoa</taxon>
        <taxon>Ecdysozoa</taxon>
        <taxon>Arthropoda</taxon>
        <taxon>Hexapoda</taxon>
        <taxon>Insecta</taxon>
        <taxon>Pterygota</taxon>
        <taxon>Neoptera</taxon>
        <taxon>Endopterygota</taxon>
        <taxon>Coleoptera</taxon>
        <taxon>Polyphaga</taxon>
        <taxon>Cucujiformia</taxon>
        <taxon>Tenebrionidae</taxon>
        <taxon>Zophobas</taxon>
    </lineage>
</organism>
<keyword evidence="9" id="KW-1133">Transmembrane helix</keyword>
<dbReference type="Gene3D" id="3.30.1640.30">
    <property type="match status" value="1"/>
</dbReference>
<dbReference type="Proteomes" id="UP001168821">
    <property type="component" value="Unassembled WGS sequence"/>
</dbReference>
<keyword evidence="5" id="KW-1015">Disulfide bond</keyword>
<keyword evidence="13" id="KW-1185">Reference proteome</keyword>